<dbReference type="InterPro" id="IPR010496">
    <property type="entry name" value="AL/BT2_dom"/>
</dbReference>
<name>A0A402A1W4_9CHLR</name>
<keyword evidence="3" id="KW-1185">Reference proteome</keyword>
<dbReference type="GO" id="GO:0016787">
    <property type="term" value="F:hydrolase activity"/>
    <property type="evidence" value="ECO:0007669"/>
    <property type="project" value="InterPro"/>
</dbReference>
<evidence type="ECO:0000313" key="3">
    <source>
        <dbReference type="Proteomes" id="UP000287352"/>
    </source>
</evidence>
<evidence type="ECO:0000313" key="2">
    <source>
        <dbReference type="EMBL" id="GCE13045.1"/>
    </source>
</evidence>
<dbReference type="Gene3D" id="2.60.120.560">
    <property type="entry name" value="Exo-inulinase, domain 1"/>
    <property type="match status" value="1"/>
</dbReference>
<organism evidence="2 3">
    <name type="scientific">Tengunoibacter tsumagoiensis</name>
    <dbReference type="NCBI Taxonomy" id="2014871"/>
    <lineage>
        <taxon>Bacteria</taxon>
        <taxon>Bacillati</taxon>
        <taxon>Chloroflexota</taxon>
        <taxon>Ktedonobacteria</taxon>
        <taxon>Ktedonobacterales</taxon>
        <taxon>Dictyobacteraceae</taxon>
        <taxon>Tengunoibacter</taxon>
    </lineage>
</organism>
<dbReference type="EMBL" id="BIFR01000001">
    <property type="protein sequence ID" value="GCE13045.1"/>
    <property type="molecule type" value="Genomic_DNA"/>
</dbReference>
<comment type="caution">
    <text evidence="2">The sequence shown here is derived from an EMBL/GenBank/DDBJ whole genome shotgun (WGS) entry which is preliminary data.</text>
</comment>
<dbReference type="Pfam" id="PF06439">
    <property type="entry name" value="3keto-disac_hyd"/>
    <property type="match status" value="1"/>
</dbReference>
<gene>
    <name evidence="2" type="ORF">KTT_29040</name>
</gene>
<evidence type="ECO:0000259" key="1">
    <source>
        <dbReference type="Pfam" id="PF06439"/>
    </source>
</evidence>
<dbReference type="Proteomes" id="UP000287352">
    <property type="component" value="Unassembled WGS sequence"/>
</dbReference>
<dbReference type="AlphaFoldDB" id="A0A402A1W4"/>
<accession>A0A402A1W4</accession>
<sequence length="240" mass="25188">MLISLLVILLLVAGGGVAYYFLAPSLFSTTATPVSTGGNTAPTGPVLFSDSFKDTSKGWDLQSEQGIYTVAITNGTLTLEDDHNRLFPEYVPGTSDKPLQDLTITVDAMLSKGDPGNGYGVYLRSAAGQDGNPSTYYCIEFYGDGTFAVFKGTTDANGAPTRAKVVDYSSNPALEKQGKINHLSITAKGTNFTISANGKVIKTFTDSSYKSGAVALFVSNLSGLQAGAQAQFSNLIIYGA</sequence>
<protein>
    <recommendedName>
        <fullName evidence="1">3-keto-alpha-glucoside-1,2-lyase/3-keto-2-hydroxy-glucal hydratase domain-containing protein</fullName>
    </recommendedName>
</protein>
<feature type="domain" description="3-keto-alpha-glucoside-1,2-lyase/3-keto-2-hydroxy-glucal hydratase" evidence="1">
    <location>
        <begin position="56"/>
        <end position="218"/>
    </location>
</feature>
<proteinExistence type="predicted"/>
<reference evidence="3" key="1">
    <citation type="submission" date="2018-12" db="EMBL/GenBank/DDBJ databases">
        <title>Tengunoibacter tsumagoiensis gen. nov., sp. nov., Dictyobacter kobayashii sp. nov., D. alpinus sp. nov., and D. joshuensis sp. nov. and description of Dictyobacteraceae fam. nov. within the order Ktedonobacterales isolated from Tengu-no-mugimeshi.</title>
        <authorList>
            <person name="Wang C.M."/>
            <person name="Zheng Y."/>
            <person name="Sakai Y."/>
            <person name="Toyoda A."/>
            <person name="Minakuchi Y."/>
            <person name="Abe K."/>
            <person name="Yokota A."/>
            <person name="Yabe S."/>
        </authorList>
    </citation>
    <scope>NUCLEOTIDE SEQUENCE [LARGE SCALE GENOMIC DNA]</scope>
    <source>
        <strain evidence="3">Uno3</strain>
    </source>
</reference>